<dbReference type="InterPro" id="IPR036436">
    <property type="entry name" value="Disintegrin_dom_sf"/>
</dbReference>
<dbReference type="SUPFAM" id="SSF57552">
    <property type="entry name" value="Blood coagulation inhibitor (disintegrin)"/>
    <property type="match status" value="6"/>
</dbReference>
<evidence type="ECO:0000256" key="1">
    <source>
        <dbReference type="SAM" id="Phobius"/>
    </source>
</evidence>
<dbReference type="AlphaFoldDB" id="A0A1V9Y598"/>
<keyword evidence="1" id="KW-1133">Transmembrane helix</keyword>
<evidence type="ECO:0000313" key="4">
    <source>
        <dbReference type="Proteomes" id="UP000243579"/>
    </source>
</evidence>
<reference evidence="3 4" key="1">
    <citation type="journal article" date="2014" name="Genome Biol. Evol.">
        <title>The secreted proteins of Achlya hypogyna and Thraustotheca clavata identify the ancestral oomycete secretome and reveal gene acquisitions by horizontal gene transfer.</title>
        <authorList>
            <person name="Misner I."/>
            <person name="Blouin N."/>
            <person name="Leonard G."/>
            <person name="Richards T.A."/>
            <person name="Lane C.E."/>
        </authorList>
    </citation>
    <scope>NUCLEOTIDE SEQUENCE [LARGE SCALE GENOMIC DNA]</scope>
    <source>
        <strain evidence="3 4">ATCC 48635</strain>
    </source>
</reference>
<dbReference type="PANTHER" id="PTHR11905:SF159">
    <property type="entry name" value="ADAM METALLOPROTEASE"/>
    <property type="match status" value="1"/>
</dbReference>
<keyword evidence="4" id="KW-1185">Reference proteome</keyword>
<comment type="caution">
    <text evidence="3">The sequence shown here is derived from an EMBL/GenBank/DDBJ whole genome shotgun (WGS) entry which is preliminary data.</text>
</comment>
<keyword evidence="1" id="KW-0812">Transmembrane</keyword>
<dbReference type="Proteomes" id="UP000243579">
    <property type="component" value="Unassembled WGS sequence"/>
</dbReference>
<feature type="transmembrane region" description="Helical" evidence="1">
    <location>
        <begin position="729"/>
        <end position="747"/>
    </location>
</feature>
<dbReference type="EMBL" id="JNBR01002862">
    <property type="protein sequence ID" value="OQR80893.1"/>
    <property type="molecule type" value="Genomic_DNA"/>
</dbReference>
<feature type="domain" description="Disintegrin" evidence="2">
    <location>
        <begin position="148"/>
        <end position="254"/>
    </location>
</feature>
<dbReference type="PROSITE" id="PS50214">
    <property type="entry name" value="DISINTEGRIN_2"/>
    <property type="match status" value="1"/>
</dbReference>
<sequence length="779" mass="79368">MKVHWVYGLVGTISGCRAMDLFEASAKQCSCASDCPAVTCFAAACSSSGKCEYSALKPYTKCPGQSCSNGGACDDDENDYCGFYGECVSAHKSFWTVCRPAAGPCDVAEYCTGHASTCPLDSYASAWTTCSGFSNGGACDAQDYCDGYGNCVDKFLPSSQVCRAAKSSCDVSEYCTGTAGTCPADTVAPATTKCEGKSSGGACDSQDYCDGKGNCVDAFKPSTTVCRAAKSTCDVAETCTGKSSDCPADSFASSTTTCTGTCNSNPCDGQDLCDGKGNCVDVFLPSTTVCRPSTGQCDVAETCTGHSGYCPIDKLASSTTACVGKSSGGACDGADYCDGKGNCIDAYLPSTTVCRASKGDCDIAEYCTGNASSCPVDGFACSTTKCNGKSSGGACDSQDFCDGSGNCVDTYKPTSFVCRASKGQCDIAETCSGTSGVCPLDTFASTSTKCTGTCNGNPCDAQDLCDGKGNCVDVFLPSTTVCRAAKGQCDAAETCTGTSGFCPADAFATSKTTCTGTSNGNPCDGTDVCDGKGNCVDMFLSSTTVCRASKGQCDVAETCSGTSGQCPKDTFACSTTKCTGTCNGNPCDGVDYCDGKGSCIDNYLAAGTVCGNAAAGPCTIPATCTGDMGFCPPDTYADSSVPCTGKSQGGVCDGKDFCDGSGNCVDRFLNGVVCKKPVGYARPTYCNGKSGSCPASSYLEASPNLRDMSATETVSAVEGFVAVHASSPLVLVSLVCVVAAVAAFVTLRHRRAEDLKEEEEDHYKAYPLLLHQNPMSAAF</sequence>
<dbReference type="PANTHER" id="PTHR11905">
    <property type="entry name" value="ADAM A DISINTEGRIN AND METALLOPROTEASE DOMAIN"/>
    <property type="match status" value="1"/>
</dbReference>
<protein>
    <recommendedName>
        <fullName evidence="2">Disintegrin domain-containing protein</fullName>
    </recommendedName>
</protein>
<organism evidence="3 4">
    <name type="scientific">Achlya hypogyna</name>
    <name type="common">Oomycete</name>
    <name type="synonym">Protoachlya hypogyna</name>
    <dbReference type="NCBI Taxonomy" id="1202772"/>
    <lineage>
        <taxon>Eukaryota</taxon>
        <taxon>Sar</taxon>
        <taxon>Stramenopiles</taxon>
        <taxon>Oomycota</taxon>
        <taxon>Saprolegniomycetes</taxon>
        <taxon>Saprolegniales</taxon>
        <taxon>Achlyaceae</taxon>
        <taxon>Achlya</taxon>
    </lineage>
</organism>
<evidence type="ECO:0000313" key="3">
    <source>
        <dbReference type="EMBL" id="OQR80893.1"/>
    </source>
</evidence>
<dbReference type="SMART" id="SM00050">
    <property type="entry name" value="DISIN"/>
    <property type="match status" value="6"/>
</dbReference>
<proteinExistence type="predicted"/>
<evidence type="ECO:0000259" key="2">
    <source>
        <dbReference type="PROSITE" id="PS50214"/>
    </source>
</evidence>
<name>A0A1V9Y598_ACHHY</name>
<keyword evidence="1" id="KW-0472">Membrane</keyword>
<accession>A0A1V9Y598</accession>
<dbReference type="Gene3D" id="4.10.70.10">
    <property type="entry name" value="Disintegrin domain"/>
    <property type="match status" value="8"/>
</dbReference>
<dbReference type="InterPro" id="IPR001762">
    <property type="entry name" value="Disintegrin_dom"/>
</dbReference>
<gene>
    <name evidence="3" type="ORF">ACHHYP_17082</name>
</gene>
<dbReference type="PROSITE" id="PS51257">
    <property type="entry name" value="PROKAR_LIPOPROTEIN"/>
    <property type="match status" value="1"/>
</dbReference>
<dbReference type="OrthoDB" id="73503at2759"/>